<comment type="caution">
    <text evidence="1">The sequence shown here is derived from an EMBL/GenBank/DDBJ whole genome shotgun (WGS) entry which is preliminary data.</text>
</comment>
<proteinExistence type="predicted"/>
<gene>
    <name evidence="1" type="ORF">S03H2_64053</name>
</gene>
<evidence type="ECO:0000313" key="1">
    <source>
        <dbReference type="EMBL" id="GAH76698.1"/>
    </source>
</evidence>
<organism evidence="1">
    <name type="scientific">marine sediment metagenome</name>
    <dbReference type="NCBI Taxonomy" id="412755"/>
    <lineage>
        <taxon>unclassified sequences</taxon>
        <taxon>metagenomes</taxon>
        <taxon>ecological metagenomes</taxon>
    </lineage>
</organism>
<feature type="non-terminal residue" evidence="1">
    <location>
        <position position="1"/>
    </location>
</feature>
<dbReference type="AlphaFoldDB" id="X1K3R5"/>
<reference evidence="1" key="1">
    <citation type="journal article" date="2014" name="Front. Microbiol.">
        <title>High frequency of phylogenetically diverse reductive dehalogenase-homologous genes in deep subseafloor sedimentary metagenomes.</title>
        <authorList>
            <person name="Kawai M."/>
            <person name="Futagami T."/>
            <person name="Toyoda A."/>
            <person name="Takaki Y."/>
            <person name="Nishi S."/>
            <person name="Hori S."/>
            <person name="Arai W."/>
            <person name="Tsubouchi T."/>
            <person name="Morono Y."/>
            <person name="Uchiyama I."/>
            <person name="Ito T."/>
            <person name="Fujiyama A."/>
            <person name="Inagaki F."/>
            <person name="Takami H."/>
        </authorList>
    </citation>
    <scope>NUCLEOTIDE SEQUENCE</scope>
    <source>
        <strain evidence="1">Expedition CK06-06</strain>
    </source>
</reference>
<name>X1K3R5_9ZZZZ</name>
<protein>
    <submittedName>
        <fullName evidence="1">Uncharacterized protein</fullName>
    </submittedName>
</protein>
<accession>X1K3R5</accession>
<sequence>IFKFHFPAPPPEPPPPMVKYLIGTSDNRTIQSNHILWPSCYGGSALVILGVHGAPWYELRSQAALTVSFWCMRAFLYFPPLNLPATAKILGATMQFYYTFTEKTSSPGFPYIYLMRSYWGPPVYTGMWGFENSESEALGQIHLDNITPGQYNDIVLNQSGLDFLENTAINRFCVRAETDAKNLSPRLGNNEARYHSEQKGAGFFPMLKVSYYPA</sequence>
<dbReference type="EMBL" id="BARU01041563">
    <property type="protein sequence ID" value="GAH76698.1"/>
    <property type="molecule type" value="Genomic_DNA"/>
</dbReference>